<dbReference type="CDD" id="cd02440">
    <property type="entry name" value="AdoMet_MTases"/>
    <property type="match status" value="1"/>
</dbReference>
<dbReference type="InterPro" id="IPR029063">
    <property type="entry name" value="SAM-dependent_MTases_sf"/>
</dbReference>
<dbReference type="Pfam" id="PF13489">
    <property type="entry name" value="Methyltransf_23"/>
    <property type="match status" value="1"/>
</dbReference>
<keyword evidence="1" id="KW-0819">tRNA processing</keyword>
<comment type="function">
    <text evidence="1">Catalyzes the methylation of 5-carboxymethoxyuridine (cmo5U) to form 5-methoxycarbonylmethoxyuridine (mcmo5U) at position 34 in tRNAs.</text>
</comment>
<dbReference type="HAMAP" id="MF_02057">
    <property type="entry name" value="tRNA_methyltr_CmoM"/>
    <property type="match status" value="1"/>
</dbReference>
<organism evidence="2 3">
    <name type="scientific">Marinospirillum alkaliphilum DSM 21637</name>
    <dbReference type="NCBI Taxonomy" id="1122209"/>
    <lineage>
        <taxon>Bacteria</taxon>
        <taxon>Pseudomonadati</taxon>
        <taxon>Pseudomonadota</taxon>
        <taxon>Gammaproteobacteria</taxon>
        <taxon>Oceanospirillales</taxon>
        <taxon>Oceanospirillaceae</taxon>
        <taxon>Marinospirillum</taxon>
    </lineage>
</organism>
<dbReference type="EC" id="2.1.1.-" evidence="1"/>
<dbReference type="STRING" id="1122209.SAMN02745752_01231"/>
<gene>
    <name evidence="1" type="primary">cmoM</name>
    <name evidence="2" type="ORF">SAMN02745752_01231</name>
</gene>
<accession>A0A1K1W2R4</accession>
<dbReference type="GO" id="GO:0032259">
    <property type="term" value="P:methylation"/>
    <property type="evidence" value="ECO:0007669"/>
    <property type="project" value="UniProtKB-KW"/>
</dbReference>
<dbReference type="GO" id="GO:0097697">
    <property type="term" value="F:tRNA (5-carboxymethoxyuridine(34)-5-O)-methyltransferase activity"/>
    <property type="evidence" value="ECO:0007669"/>
    <property type="project" value="UniProtKB-UniRule"/>
</dbReference>
<keyword evidence="1 2" id="KW-0808">Transferase</keyword>
<evidence type="ECO:0000313" key="2">
    <source>
        <dbReference type="EMBL" id="SFX31403.1"/>
    </source>
</evidence>
<keyword evidence="1 2" id="KW-0489">Methyltransferase</keyword>
<dbReference type="InterPro" id="IPR033664">
    <property type="entry name" value="Cmo5U_methylTrfase"/>
</dbReference>
<evidence type="ECO:0000313" key="3">
    <source>
        <dbReference type="Proteomes" id="UP000182350"/>
    </source>
</evidence>
<comment type="similarity">
    <text evidence="1">Belongs to the class I-like SAM-binding methyltransferase superfamily. CmoM family.</text>
</comment>
<dbReference type="SUPFAM" id="SSF53335">
    <property type="entry name" value="S-adenosyl-L-methionine-dependent methyltransferases"/>
    <property type="match status" value="1"/>
</dbReference>
<dbReference type="Proteomes" id="UP000182350">
    <property type="component" value="Unassembled WGS sequence"/>
</dbReference>
<dbReference type="RefSeq" id="WP_072325469.1">
    <property type="nucleotide sequence ID" value="NZ_FPJW01000003.1"/>
</dbReference>
<proteinExistence type="inferred from homology"/>
<feature type="binding site" evidence="1">
    <location>
        <position position="32"/>
    </location>
    <ligand>
        <name>S-adenosyl-L-methionine</name>
        <dbReference type="ChEBI" id="CHEBI:59789"/>
    </ligand>
</feature>
<feature type="binding site" evidence="1">
    <location>
        <position position="123"/>
    </location>
    <ligand>
        <name>S-adenosyl-L-methionine</name>
        <dbReference type="ChEBI" id="CHEBI:59789"/>
    </ligand>
</feature>
<feature type="binding site" evidence="1">
    <location>
        <position position="78"/>
    </location>
    <ligand>
        <name>S-adenosyl-L-methionine</name>
        <dbReference type="ChEBI" id="CHEBI:59789"/>
    </ligand>
</feature>
<sequence>MAQPIQQDRHFSNGMAERFARNIYGSAKGRLRLKILRDRMLAELPLQQPGLSVLDAGGGLGQVSCWLARQGHQVLLAEPAGEMLEYAAQRLQRFGVQPLQASIQQLPEALPPAQQQFDLVVCHAVLEWLHQPLETLQSLLQHLKPGGHLSLMFFNADALLLANILRGNWQRVLEKVPDQTATKGLAGKGRGKRLTPISPLQPDTVLNWLQQQGMELRGVTGVRVFNDYLRLKLPPEATAARLLEIERRYCQQEPWWRLGRYILVHASSKV</sequence>
<comment type="catalytic activity">
    <reaction evidence="1">
        <text>5-carboxymethoxyuridine(34) in tRNA + S-adenosyl-L-methionine = 5-methoxycarbonylmethoxyuridine(34) in tRNA + S-adenosyl-L-homocysteine</text>
        <dbReference type="Rhea" id="RHEA:54080"/>
        <dbReference type="Rhea" id="RHEA-COMP:13383"/>
        <dbReference type="Rhea" id="RHEA-COMP:13781"/>
        <dbReference type="ChEBI" id="CHEBI:57856"/>
        <dbReference type="ChEBI" id="CHEBI:59789"/>
        <dbReference type="ChEBI" id="CHEBI:136879"/>
        <dbReference type="ChEBI" id="CHEBI:138053"/>
    </reaction>
</comment>
<reference evidence="2 3" key="1">
    <citation type="submission" date="2016-11" db="EMBL/GenBank/DDBJ databases">
        <authorList>
            <person name="Jaros S."/>
            <person name="Januszkiewicz K."/>
            <person name="Wedrychowicz H."/>
        </authorList>
    </citation>
    <scope>NUCLEOTIDE SEQUENCE [LARGE SCALE GENOMIC DNA]</scope>
    <source>
        <strain evidence="2 3">DSM 21637</strain>
    </source>
</reference>
<dbReference type="PANTHER" id="PTHR43861">
    <property type="entry name" value="TRANS-ACONITATE 2-METHYLTRANSFERASE-RELATED"/>
    <property type="match status" value="1"/>
</dbReference>
<evidence type="ECO:0000256" key="1">
    <source>
        <dbReference type="HAMAP-Rule" id="MF_02057"/>
    </source>
</evidence>
<feature type="binding site" evidence="1">
    <location>
        <begin position="57"/>
        <end position="58"/>
    </location>
    <ligand>
        <name>S-adenosyl-L-methionine</name>
        <dbReference type="ChEBI" id="CHEBI:59789"/>
    </ligand>
</feature>
<dbReference type="OrthoDB" id="4697647at2"/>
<dbReference type="Gene3D" id="3.40.50.150">
    <property type="entry name" value="Vaccinia Virus protein VP39"/>
    <property type="match status" value="1"/>
</dbReference>
<dbReference type="EMBL" id="FPJW01000003">
    <property type="protein sequence ID" value="SFX31403.1"/>
    <property type="molecule type" value="Genomic_DNA"/>
</dbReference>
<comment type="caution">
    <text evidence="1">Lacks conserved residue(s) required for the propagation of feature annotation.</text>
</comment>
<protein>
    <recommendedName>
        <fullName evidence="1">tRNA 5-carboxymethoxyuridine methyltransferase</fullName>
        <ecNumber evidence="1">2.1.1.-</ecNumber>
    </recommendedName>
    <alternativeName>
        <fullName evidence="1">cmo5U methyltransferase</fullName>
    </alternativeName>
</protein>
<dbReference type="AlphaFoldDB" id="A0A1K1W2R4"/>
<dbReference type="GO" id="GO:0006400">
    <property type="term" value="P:tRNA modification"/>
    <property type="evidence" value="ECO:0007669"/>
    <property type="project" value="UniProtKB-UniRule"/>
</dbReference>
<name>A0A1K1W2R4_9GAMM</name>
<keyword evidence="1" id="KW-0949">S-adenosyl-L-methionine</keyword>
<keyword evidence="3" id="KW-1185">Reference proteome</keyword>